<proteinExistence type="predicted"/>
<protein>
    <submittedName>
        <fullName evidence="1">Helix-turn-helix domain containing protein</fullName>
    </submittedName>
</protein>
<gene>
    <name evidence="1" type="ORF">UFOVP1212_7</name>
</gene>
<sequence length="138" mass="15651">MDYMSYIRAIRSSNLTGIQKITAIMIASHYDFTKKDPAFPTNKTLAKETGFGISSIVKAKRVLCDRGYLYSQMRWDNSCMYTPMLPDVIEGSTTYSLNTHINTHTNTNINTHIDRESSKELLTSNILSAEEVDSLLSW</sequence>
<organism evidence="1">
    <name type="scientific">uncultured Caudovirales phage</name>
    <dbReference type="NCBI Taxonomy" id="2100421"/>
    <lineage>
        <taxon>Viruses</taxon>
        <taxon>Duplodnaviria</taxon>
        <taxon>Heunggongvirae</taxon>
        <taxon>Uroviricota</taxon>
        <taxon>Caudoviricetes</taxon>
        <taxon>Peduoviridae</taxon>
        <taxon>Maltschvirus</taxon>
        <taxon>Maltschvirus maltsch</taxon>
    </lineage>
</organism>
<accession>A0A6J5RH66</accession>
<dbReference type="Pfam" id="PF13730">
    <property type="entry name" value="HTH_36"/>
    <property type="match status" value="1"/>
</dbReference>
<evidence type="ECO:0000313" key="1">
    <source>
        <dbReference type="EMBL" id="CAB4191074.1"/>
    </source>
</evidence>
<dbReference type="EMBL" id="LR797168">
    <property type="protein sequence ID" value="CAB4191074.1"/>
    <property type="molecule type" value="Genomic_DNA"/>
</dbReference>
<dbReference type="Gene3D" id="1.10.10.10">
    <property type="entry name" value="Winged helix-like DNA-binding domain superfamily/Winged helix DNA-binding domain"/>
    <property type="match status" value="1"/>
</dbReference>
<dbReference type="InterPro" id="IPR036388">
    <property type="entry name" value="WH-like_DNA-bd_sf"/>
</dbReference>
<name>A0A6J5RH66_9CAUD</name>
<reference evidence="1" key="1">
    <citation type="submission" date="2020-05" db="EMBL/GenBank/DDBJ databases">
        <authorList>
            <person name="Chiriac C."/>
            <person name="Salcher M."/>
            <person name="Ghai R."/>
            <person name="Kavagutti S V."/>
        </authorList>
    </citation>
    <scope>NUCLEOTIDE SEQUENCE</scope>
</reference>